<dbReference type="InterPro" id="IPR036237">
    <property type="entry name" value="Xyl_isomerase-like_sf"/>
</dbReference>
<dbReference type="PANTHER" id="PTHR12110">
    <property type="entry name" value="HYDROXYPYRUVATE ISOMERASE"/>
    <property type="match status" value="1"/>
</dbReference>
<keyword evidence="2" id="KW-0378">Hydrolase</keyword>
<dbReference type="EMBL" id="MDKC01000015">
    <property type="protein sequence ID" value="ODG91679.1"/>
    <property type="molecule type" value="Genomic_DNA"/>
</dbReference>
<dbReference type="SUPFAM" id="SSF51658">
    <property type="entry name" value="Xylose isomerase-like"/>
    <property type="match status" value="1"/>
</dbReference>
<name>A0ABX2ZT85_9BACI</name>
<protein>
    <submittedName>
        <fullName evidence="2">Endonuclease</fullName>
    </submittedName>
</protein>
<keyword evidence="2" id="KW-0255">Endonuclease</keyword>
<keyword evidence="3" id="KW-1185">Reference proteome</keyword>
<reference evidence="2 3" key="1">
    <citation type="submission" date="2016-07" db="EMBL/GenBank/DDBJ databases">
        <authorList>
            <person name="Townsley L."/>
            <person name="Shank E.A."/>
        </authorList>
    </citation>
    <scope>NUCLEOTIDE SEQUENCE [LARGE SCALE GENOMIC DNA]</scope>
    <source>
        <strain evidence="2 3">CH01</strain>
    </source>
</reference>
<organism evidence="2 3">
    <name type="scientific">Gottfriedia luciferensis</name>
    <dbReference type="NCBI Taxonomy" id="178774"/>
    <lineage>
        <taxon>Bacteria</taxon>
        <taxon>Bacillati</taxon>
        <taxon>Bacillota</taxon>
        <taxon>Bacilli</taxon>
        <taxon>Bacillales</taxon>
        <taxon>Bacillaceae</taxon>
        <taxon>Gottfriedia</taxon>
    </lineage>
</organism>
<dbReference type="RefSeq" id="WP_069033895.1">
    <property type="nucleotide sequence ID" value="NZ_MDKC01000015.1"/>
</dbReference>
<dbReference type="PANTHER" id="PTHR12110:SF53">
    <property type="entry name" value="BLR5974 PROTEIN"/>
    <property type="match status" value="1"/>
</dbReference>
<sequence length="273" mass="31324">MKVAGMNITFKHYPIQYFFDCMDQLGISSIELWAGEPHLYVYRNLLCNLREIKKEIKARSMEIVCYTPEQCIYPYNLAASDSNWRKKSIDYFIENIHSAVELDTDKMLITSGIGDFSLTKEESWKYVSESIYQITKVAEHEGITLALEPLTRFESNLIINTQGLKRMVDEIKSPSLKGMIDTVAMNLAGETPDDFFLLLPELCHFHLIDGDSKTDSHLALDDGNLHWREYVKSVQKHQYDGAFTLEIMGSTYYQNPLDAVKKSLVKLNELGIV</sequence>
<evidence type="ECO:0000259" key="1">
    <source>
        <dbReference type="Pfam" id="PF01261"/>
    </source>
</evidence>
<dbReference type="InterPro" id="IPR050312">
    <property type="entry name" value="IolE/XylAMocC-like"/>
</dbReference>
<dbReference type="InterPro" id="IPR013022">
    <property type="entry name" value="Xyl_isomerase-like_TIM-brl"/>
</dbReference>
<gene>
    <name evidence="2" type="ORF">BED47_21910</name>
</gene>
<evidence type="ECO:0000313" key="2">
    <source>
        <dbReference type="EMBL" id="ODG91679.1"/>
    </source>
</evidence>
<accession>A0ABX2ZT85</accession>
<proteinExistence type="predicted"/>
<comment type="caution">
    <text evidence="2">The sequence shown here is derived from an EMBL/GenBank/DDBJ whole genome shotgun (WGS) entry which is preliminary data.</text>
</comment>
<keyword evidence="2" id="KW-0540">Nuclease</keyword>
<evidence type="ECO:0000313" key="3">
    <source>
        <dbReference type="Proteomes" id="UP000094580"/>
    </source>
</evidence>
<dbReference type="Pfam" id="PF01261">
    <property type="entry name" value="AP_endonuc_2"/>
    <property type="match status" value="1"/>
</dbReference>
<feature type="domain" description="Xylose isomerase-like TIM barrel" evidence="1">
    <location>
        <begin position="24"/>
        <end position="264"/>
    </location>
</feature>
<dbReference type="GO" id="GO:0004519">
    <property type="term" value="F:endonuclease activity"/>
    <property type="evidence" value="ECO:0007669"/>
    <property type="project" value="UniProtKB-KW"/>
</dbReference>
<dbReference type="Proteomes" id="UP000094580">
    <property type="component" value="Unassembled WGS sequence"/>
</dbReference>
<dbReference type="Gene3D" id="3.20.20.150">
    <property type="entry name" value="Divalent-metal-dependent TIM barrel enzymes"/>
    <property type="match status" value="1"/>
</dbReference>